<dbReference type="RefSeq" id="WP_123088753.1">
    <property type="nucleotide sequence ID" value="NZ_RIBS01000007.1"/>
</dbReference>
<gene>
    <name evidence="1" type="ORF">EER27_14025</name>
</gene>
<evidence type="ECO:0000313" key="1">
    <source>
        <dbReference type="EMBL" id="RNF82617.1"/>
    </source>
</evidence>
<proteinExistence type="predicted"/>
<dbReference type="InterPro" id="IPR043746">
    <property type="entry name" value="DUF5691"/>
</dbReference>
<organism evidence="1 2">
    <name type="scientific">Montanilutibacter psychrotolerans</name>
    <dbReference type="NCBI Taxonomy" id="1327343"/>
    <lineage>
        <taxon>Bacteria</taxon>
        <taxon>Pseudomonadati</taxon>
        <taxon>Pseudomonadota</taxon>
        <taxon>Gammaproteobacteria</taxon>
        <taxon>Lysobacterales</taxon>
        <taxon>Lysobacteraceae</taxon>
        <taxon>Montanilutibacter</taxon>
    </lineage>
</organism>
<dbReference type="Pfam" id="PF18944">
    <property type="entry name" value="DUF5691"/>
    <property type="match status" value="1"/>
</dbReference>
<dbReference type="AlphaFoldDB" id="A0A3M8SMU4"/>
<dbReference type="EMBL" id="RIBS01000007">
    <property type="protein sequence ID" value="RNF82617.1"/>
    <property type="molecule type" value="Genomic_DNA"/>
</dbReference>
<keyword evidence="2" id="KW-1185">Reference proteome</keyword>
<dbReference type="Proteomes" id="UP000267049">
    <property type="component" value="Unassembled WGS sequence"/>
</dbReference>
<evidence type="ECO:0000313" key="2">
    <source>
        <dbReference type="Proteomes" id="UP000267049"/>
    </source>
</evidence>
<comment type="caution">
    <text evidence="1">The sequence shown here is derived from an EMBL/GenBank/DDBJ whole genome shotgun (WGS) entry which is preliminary data.</text>
</comment>
<name>A0A3M8SMU4_9GAMM</name>
<accession>A0A3M8SMU4</accession>
<sequence>MNPLWIKHALVGVNGPLPATPALDGNGEVDALLAAIGRQGDDPALHFSRAAGALGACRLAAVTLTHSSEAVPAPASDDPRALDIAHPWSAALADVFADAPLRLQFQACQRLAEHAAHLPTTVVPRALDAGRRSVPLRAVLLPVLGSRGRWLAQFNPEWKFAAPNATAAPAEDDSGKRWEEGSFDERLLHLRELRARDPVAARALLQSQLGEFAAKERLGFVEALADGLHDDDEALLQPLLKDRSRDVKLAAAMLLARLPASSHAQRLIGWMAPLVTSKRNLLGRTSWQCEAPQALDNAWATAAIDGKRPQYESLGERGWWLYQLVRQVPLSWWSTHTSMSAAELIAWSGKTDWKDALHRGWRERVGADDRDWIEAMLDAGAKAFGGDRAGLLALLPTPLRERHWPKTLDELCRQGLVADVVGSCALGETLSPTYSRVLILGLRMAMGNDRLRHDYYLRSQLLELATVLHPDSLSAWKPTPRRGDETTAMAESLHDIERVLSIRCALMC</sequence>
<dbReference type="OrthoDB" id="262508at2"/>
<reference evidence="1 2" key="1">
    <citation type="submission" date="2018-11" db="EMBL/GenBank/DDBJ databases">
        <title>Lysobacter cryohumiis sp. nov., isolated from soil in the Tianshan Mountains, Xinjiang, China.</title>
        <authorList>
            <person name="Luo Y."/>
            <person name="Sheng H."/>
        </authorList>
    </citation>
    <scope>NUCLEOTIDE SEQUENCE [LARGE SCALE GENOMIC DNA]</scope>
    <source>
        <strain evidence="1 2">ZS60</strain>
    </source>
</reference>
<protein>
    <submittedName>
        <fullName evidence="1">Uncharacterized protein</fullName>
    </submittedName>
</protein>